<gene>
    <name evidence="2" type="ORF">EURHEDRAFT_412785</name>
</gene>
<accession>A0A017SE69</accession>
<keyword evidence="3" id="KW-1185">Reference proteome</keyword>
<proteinExistence type="predicted"/>
<organism evidence="2 3">
    <name type="scientific">Aspergillus ruber (strain CBS 135680)</name>
    <dbReference type="NCBI Taxonomy" id="1388766"/>
    <lineage>
        <taxon>Eukaryota</taxon>
        <taxon>Fungi</taxon>
        <taxon>Dikarya</taxon>
        <taxon>Ascomycota</taxon>
        <taxon>Pezizomycotina</taxon>
        <taxon>Eurotiomycetes</taxon>
        <taxon>Eurotiomycetidae</taxon>
        <taxon>Eurotiales</taxon>
        <taxon>Aspergillaceae</taxon>
        <taxon>Aspergillus</taxon>
        <taxon>Aspergillus subgen. Aspergillus</taxon>
    </lineage>
</organism>
<keyword evidence="1" id="KW-0812">Transmembrane</keyword>
<evidence type="ECO:0000256" key="1">
    <source>
        <dbReference type="SAM" id="Phobius"/>
    </source>
</evidence>
<keyword evidence="1" id="KW-1133">Transmembrane helix</keyword>
<dbReference type="GeneID" id="63697129"/>
<name>A0A017SE69_ASPRC</name>
<evidence type="ECO:0000313" key="3">
    <source>
        <dbReference type="Proteomes" id="UP000019804"/>
    </source>
</evidence>
<dbReference type="AlphaFoldDB" id="A0A017SE69"/>
<sequence>MPKRTMQQMKCVKSRWLLELHQDPMAKDSINMTTLLLSSFIVFLFNIFSLPIWALCICDVI</sequence>
<dbReference type="HOGENOM" id="CLU_2922236_0_0_1"/>
<keyword evidence="1" id="KW-0472">Membrane</keyword>
<dbReference type="RefSeq" id="XP_040638622.1">
    <property type="nucleotide sequence ID" value="XM_040782005.1"/>
</dbReference>
<protein>
    <submittedName>
        <fullName evidence="2">Uncharacterized protein</fullName>
    </submittedName>
</protein>
<dbReference type="Proteomes" id="UP000019804">
    <property type="component" value="Unassembled WGS sequence"/>
</dbReference>
<dbReference type="EMBL" id="KK088424">
    <property type="protein sequence ID" value="EYE94934.1"/>
    <property type="molecule type" value="Genomic_DNA"/>
</dbReference>
<reference evidence="3" key="1">
    <citation type="journal article" date="2014" name="Nat. Commun.">
        <title>Genomic adaptations of the halophilic Dead Sea filamentous fungus Eurotium rubrum.</title>
        <authorList>
            <person name="Kis-Papo T."/>
            <person name="Weig A.R."/>
            <person name="Riley R."/>
            <person name="Persoh D."/>
            <person name="Salamov A."/>
            <person name="Sun H."/>
            <person name="Lipzen A."/>
            <person name="Wasser S.P."/>
            <person name="Rambold G."/>
            <person name="Grigoriev I.V."/>
            <person name="Nevo E."/>
        </authorList>
    </citation>
    <scope>NUCLEOTIDE SEQUENCE [LARGE SCALE GENOMIC DNA]</scope>
    <source>
        <strain evidence="3">CBS 135680</strain>
    </source>
</reference>
<feature type="transmembrane region" description="Helical" evidence="1">
    <location>
        <begin position="35"/>
        <end position="55"/>
    </location>
</feature>
<evidence type="ECO:0000313" key="2">
    <source>
        <dbReference type="EMBL" id="EYE94934.1"/>
    </source>
</evidence>